<keyword evidence="3" id="KW-1185">Reference proteome</keyword>
<evidence type="ECO:0008006" key="4">
    <source>
        <dbReference type="Google" id="ProtNLM"/>
    </source>
</evidence>
<feature type="region of interest" description="Disordered" evidence="1">
    <location>
        <begin position="159"/>
        <end position="178"/>
    </location>
</feature>
<gene>
    <name evidence="2" type="ORF">CEXT_215591</name>
</gene>
<dbReference type="Proteomes" id="UP001054945">
    <property type="component" value="Unassembled WGS sequence"/>
</dbReference>
<protein>
    <recommendedName>
        <fullName evidence="4">Ig-like domain-containing protein</fullName>
    </recommendedName>
</protein>
<reference evidence="2 3" key="1">
    <citation type="submission" date="2021-06" db="EMBL/GenBank/DDBJ databases">
        <title>Caerostris extrusa draft genome.</title>
        <authorList>
            <person name="Kono N."/>
            <person name="Arakawa K."/>
        </authorList>
    </citation>
    <scope>NUCLEOTIDE SEQUENCE [LARGE SCALE GENOMIC DNA]</scope>
</reference>
<dbReference type="EMBL" id="BPLR01000341">
    <property type="protein sequence ID" value="GIY94027.1"/>
    <property type="molecule type" value="Genomic_DNA"/>
</dbReference>
<comment type="caution">
    <text evidence="2">The sequence shown here is derived from an EMBL/GenBank/DDBJ whole genome shotgun (WGS) entry which is preliminary data.</text>
</comment>
<name>A0AAV4XFP5_CAEEX</name>
<evidence type="ECO:0000313" key="3">
    <source>
        <dbReference type="Proteomes" id="UP001054945"/>
    </source>
</evidence>
<evidence type="ECO:0000313" key="2">
    <source>
        <dbReference type="EMBL" id="GIY94027.1"/>
    </source>
</evidence>
<accession>A0AAV4XFP5</accession>
<dbReference type="AlphaFoldDB" id="A0AAV4XFP5"/>
<proteinExistence type="predicted"/>
<evidence type="ECO:0000256" key="1">
    <source>
        <dbReference type="SAM" id="MobiDB-lite"/>
    </source>
</evidence>
<organism evidence="2 3">
    <name type="scientific">Caerostris extrusa</name>
    <name type="common">Bark spider</name>
    <name type="synonym">Caerostris bankana</name>
    <dbReference type="NCBI Taxonomy" id="172846"/>
    <lineage>
        <taxon>Eukaryota</taxon>
        <taxon>Metazoa</taxon>
        <taxon>Ecdysozoa</taxon>
        <taxon>Arthropoda</taxon>
        <taxon>Chelicerata</taxon>
        <taxon>Arachnida</taxon>
        <taxon>Araneae</taxon>
        <taxon>Araneomorphae</taxon>
        <taxon>Entelegynae</taxon>
        <taxon>Araneoidea</taxon>
        <taxon>Araneidae</taxon>
        <taxon>Caerostris</taxon>
    </lineage>
</organism>
<sequence length="220" mass="24274">MVKFKCGCTGICDKSCPGLPNKVPIPEKIAKIPDIFIFSLSLNRFTILTKKELTLAILTKKGDPSPAVRWLRNAELLDDSYYITLKDSPVTNCYYPVSREPTSCPVSPVRCPTQTCPHPSPAPEAYRCSHHHFTCRDISVRQPFEIVCVAKREPDHPHKCPGGWMAKSSPPGSQRALRGRRTSLPAVLFSIPANTTIRGTCPVGVTTSQLPDSVLRTLGY</sequence>